<proteinExistence type="predicted"/>
<comment type="caution">
    <text evidence="1">The sequence shown here is derived from an EMBL/GenBank/DDBJ whole genome shotgun (WGS) entry which is preliminary data.</text>
</comment>
<name>A0A8S2YVI2_9BILA</name>
<evidence type="ECO:0000313" key="1">
    <source>
        <dbReference type="EMBL" id="CAF4570124.1"/>
    </source>
</evidence>
<evidence type="ECO:0000313" key="2">
    <source>
        <dbReference type="Proteomes" id="UP000681722"/>
    </source>
</evidence>
<organism evidence="1 2">
    <name type="scientific">Didymodactylos carnosus</name>
    <dbReference type="NCBI Taxonomy" id="1234261"/>
    <lineage>
        <taxon>Eukaryota</taxon>
        <taxon>Metazoa</taxon>
        <taxon>Spiralia</taxon>
        <taxon>Gnathifera</taxon>
        <taxon>Rotifera</taxon>
        <taxon>Eurotatoria</taxon>
        <taxon>Bdelloidea</taxon>
        <taxon>Philodinida</taxon>
        <taxon>Philodinidae</taxon>
        <taxon>Didymodactylos</taxon>
    </lineage>
</organism>
<gene>
    <name evidence="1" type="ORF">SRO942_LOCUS47733</name>
</gene>
<reference evidence="1" key="1">
    <citation type="submission" date="2021-02" db="EMBL/GenBank/DDBJ databases">
        <authorList>
            <person name="Nowell W R."/>
        </authorList>
    </citation>
    <scope>NUCLEOTIDE SEQUENCE</scope>
</reference>
<dbReference type="AlphaFoldDB" id="A0A8S2YVI2"/>
<dbReference type="Proteomes" id="UP000681722">
    <property type="component" value="Unassembled WGS sequence"/>
</dbReference>
<feature type="non-terminal residue" evidence="1">
    <location>
        <position position="1"/>
    </location>
</feature>
<sequence>QSESQLRLYSNDCDQLLRLQRLPNEPLSTISTLIRTSHECRRKQILVDHALNIGQKTTKFRELLDERMIMCEYEIINGMTRDDMLADYKRRRELLLTKYNMRATRGQTKREIHWMILEELQSETHEALSGEMLYQEKLLFQDKCSSDVGVGLVFKSTKKSKLDLCTLKLASTNIHLSFGGKYDTGANGLAYPLLMLVAAMKVFDVKIVSSIVMVLTDPNFIQLFSQE</sequence>
<accession>A0A8S2YVI2</accession>
<dbReference type="EMBL" id="CAJOBC010120068">
    <property type="protein sequence ID" value="CAF4570124.1"/>
    <property type="molecule type" value="Genomic_DNA"/>
</dbReference>
<protein>
    <submittedName>
        <fullName evidence="1">Uncharacterized protein</fullName>
    </submittedName>
</protein>